<sequence>MIPDHPFKNAKLSLGEIDHYTLIVENAEKVADFHINLLGFNFQYIKHVNSGTVADPEHDMTNYILTLPANPAIFCVITQGMNEETVFKKYHRKFGEGIHHIAYKVDDLSKNWNICEENKITRTSTEIITDPVSGLKQFFIVKDLGGYFIELIERSDKTVEREDFTSQNMKKLSDSIKKYV</sequence>
<proteinExistence type="predicted"/>
<reference evidence="2 3" key="1">
    <citation type="submission" date="2017-02" db="EMBL/GenBank/DDBJ databases">
        <title>Legionella quilivanii strain from human: case report and whole genome sequencing analysis.</title>
        <authorList>
            <person name="Lalancette C."/>
            <person name="Leduc J.-M."/>
            <person name="Levesque S."/>
            <person name="Fournier E."/>
            <person name="Saoud J."/>
            <person name="Faucher S.P."/>
            <person name="Bernard K."/>
            <person name="Martineau C."/>
            <person name="Longtin J."/>
        </authorList>
    </citation>
    <scope>NUCLEOTIDE SEQUENCE [LARGE SCALE GENOMIC DNA]</scope>
    <source>
        <strain evidence="2 3">ID143958</strain>
    </source>
</reference>
<dbReference type="Proteomes" id="UP000249458">
    <property type="component" value="Unassembled WGS sequence"/>
</dbReference>
<evidence type="ECO:0000259" key="1">
    <source>
        <dbReference type="PROSITE" id="PS51819"/>
    </source>
</evidence>
<dbReference type="Gene3D" id="3.10.180.10">
    <property type="entry name" value="2,3-Dihydroxybiphenyl 1,2-Dioxygenase, domain 1"/>
    <property type="match status" value="1"/>
</dbReference>
<dbReference type="EMBL" id="MVJN01000001">
    <property type="protein sequence ID" value="RAP38464.1"/>
    <property type="molecule type" value="Genomic_DNA"/>
</dbReference>
<dbReference type="RefSeq" id="WP_112218106.1">
    <property type="nucleotide sequence ID" value="NZ_MVJN01000001.1"/>
</dbReference>
<dbReference type="Pfam" id="PF13669">
    <property type="entry name" value="Glyoxalase_4"/>
    <property type="match status" value="1"/>
</dbReference>
<evidence type="ECO:0000313" key="3">
    <source>
        <dbReference type="Proteomes" id="UP000249458"/>
    </source>
</evidence>
<protein>
    <recommendedName>
        <fullName evidence="1">VOC domain-containing protein</fullName>
    </recommendedName>
</protein>
<dbReference type="InterPro" id="IPR029068">
    <property type="entry name" value="Glyas_Bleomycin-R_OHBP_Dase"/>
</dbReference>
<comment type="caution">
    <text evidence="2">The sequence shown here is derived from an EMBL/GenBank/DDBJ whole genome shotgun (WGS) entry which is preliminary data.</text>
</comment>
<dbReference type="SUPFAM" id="SSF54593">
    <property type="entry name" value="Glyoxalase/Bleomycin resistance protein/Dihydroxybiphenyl dioxygenase"/>
    <property type="match status" value="1"/>
</dbReference>
<organism evidence="2 3">
    <name type="scientific">Legionella quinlivanii</name>
    <dbReference type="NCBI Taxonomy" id="45073"/>
    <lineage>
        <taxon>Bacteria</taxon>
        <taxon>Pseudomonadati</taxon>
        <taxon>Pseudomonadota</taxon>
        <taxon>Gammaproteobacteria</taxon>
        <taxon>Legionellales</taxon>
        <taxon>Legionellaceae</taxon>
        <taxon>Legionella</taxon>
    </lineage>
</organism>
<feature type="domain" description="VOC" evidence="1">
    <location>
        <begin position="16"/>
        <end position="154"/>
    </location>
</feature>
<evidence type="ECO:0000313" key="2">
    <source>
        <dbReference type="EMBL" id="RAP38464.1"/>
    </source>
</evidence>
<dbReference type="AlphaFoldDB" id="A0A364LN21"/>
<dbReference type="PROSITE" id="PS51819">
    <property type="entry name" value="VOC"/>
    <property type="match status" value="1"/>
</dbReference>
<accession>A0A364LN21</accession>
<gene>
    <name evidence="2" type="ORF">B1207_00825</name>
</gene>
<name>A0A364LN21_9GAMM</name>
<dbReference type="InterPro" id="IPR037523">
    <property type="entry name" value="VOC_core"/>
</dbReference>